<dbReference type="CDD" id="cd20170">
    <property type="entry name" value="Peptidase_M90-like"/>
    <property type="match status" value="1"/>
</dbReference>
<evidence type="ECO:0000313" key="2">
    <source>
        <dbReference type="EMBL" id="AWG23918.1"/>
    </source>
</evidence>
<keyword evidence="3" id="KW-1185">Reference proteome</keyword>
<dbReference type="AlphaFoldDB" id="A0A2S1LJI9"/>
<dbReference type="PANTHER" id="PTHR30164:SF2">
    <property type="entry name" value="PROTEIN MTFA"/>
    <property type="match status" value="1"/>
</dbReference>
<evidence type="ECO:0008006" key="4">
    <source>
        <dbReference type="Google" id="ProtNLM"/>
    </source>
</evidence>
<evidence type="ECO:0000313" key="3">
    <source>
        <dbReference type="Proteomes" id="UP000244677"/>
    </source>
</evidence>
<dbReference type="PANTHER" id="PTHR30164">
    <property type="entry name" value="MTFA PEPTIDASE"/>
    <property type="match status" value="1"/>
</dbReference>
<dbReference type="Gene3D" id="1.10.472.150">
    <property type="entry name" value="Glucose-regulated metallo-peptidase M90, N-terminal domain"/>
    <property type="match status" value="1"/>
</dbReference>
<dbReference type="InterPro" id="IPR024079">
    <property type="entry name" value="MetalloPept_cat_dom_sf"/>
</dbReference>
<protein>
    <recommendedName>
        <fullName evidence="4">DgsA anti-repressor MtfA</fullName>
    </recommendedName>
</protein>
<dbReference type="EMBL" id="CP020919">
    <property type="protein sequence ID" value="AWG23918.1"/>
    <property type="molecule type" value="Genomic_DNA"/>
</dbReference>
<dbReference type="GO" id="GO:0004177">
    <property type="term" value="F:aminopeptidase activity"/>
    <property type="evidence" value="ECO:0007669"/>
    <property type="project" value="TreeGrafter"/>
</dbReference>
<dbReference type="GO" id="GO:0005829">
    <property type="term" value="C:cytosol"/>
    <property type="evidence" value="ECO:0007669"/>
    <property type="project" value="TreeGrafter"/>
</dbReference>
<dbReference type="GO" id="GO:0008237">
    <property type="term" value="F:metallopeptidase activity"/>
    <property type="evidence" value="ECO:0007669"/>
    <property type="project" value="InterPro"/>
</dbReference>
<dbReference type="Proteomes" id="UP000244677">
    <property type="component" value="Chromosome"/>
</dbReference>
<name>A0A2S1LJI9_9FLAO</name>
<reference evidence="2 3" key="1">
    <citation type="submission" date="2017-04" db="EMBL/GenBank/DDBJ databases">
        <title>Complete genome sequence of Flavobacterium kingsejong AJ004.</title>
        <authorList>
            <person name="Lee P.C."/>
        </authorList>
    </citation>
    <scope>NUCLEOTIDE SEQUENCE [LARGE SCALE GENOMIC DNA]</scope>
    <source>
        <strain evidence="2 3">AJ004</strain>
    </source>
</reference>
<proteinExistence type="predicted"/>
<accession>A0A2S1LJI9</accession>
<keyword evidence="1" id="KW-0472">Membrane</keyword>
<feature type="transmembrane region" description="Helical" evidence="1">
    <location>
        <begin position="6"/>
        <end position="31"/>
    </location>
</feature>
<dbReference type="RefSeq" id="WP_108735584.1">
    <property type="nucleotide sequence ID" value="NZ_CP020919.1"/>
</dbReference>
<dbReference type="OrthoDB" id="9786424at2"/>
<gene>
    <name evidence="2" type="ORF">FK004_01110</name>
</gene>
<dbReference type="InterPro" id="IPR010384">
    <property type="entry name" value="MtfA_fam"/>
</dbReference>
<dbReference type="Gene3D" id="3.40.390.10">
    <property type="entry name" value="Collagenase (Catalytic Domain)"/>
    <property type="match status" value="1"/>
</dbReference>
<dbReference type="Pfam" id="PF06167">
    <property type="entry name" value="Peptidase_M90"/>
    <property type="match status" value="1"/>
</dbReference>
<dbReference type="InterPro" id="IPR042252">
    <property type="entry name" value="MtfA_N"/>
</dbReference>
<sequence>MNIITVVLLIIAAVVVTFMVSMVIDPLYALIFKKPLFLHWYPFINKLRHEQRQILLREFPFYRKLSDKNKVYFEHRVKAFLLHYRFVGRENLVVTQEMKILVAATYIMLSFGMRRYLINVFRYIILYPGTYYSVNTQQYHKGEYSPKNKAVVLSWADFLSGLRNSNDNINLGLHEFGHALHLNALKSNDTSAAIFTDEFNKILQYYKDHELQRQLVSKNYFREYAYENQFEFLAVLLEHFFETPDTFKSTFPELYHNVKTMINYEGE</sequence>
<keyword evidence="1" id="KW-1133">Transmembrane helix</keyword>
<dbReference type="KEGG" id="fki:FK004_01110"/>
<keyword evidence="1" id="KW-0812">Transmembrane</keyword>
<evidence type="ECO:0000256" key="1">
    <source>
        <dbReference type="SAM" id="Phobius"/>
    </source>
</evidence>
<organism evidence="2 3">
    <name type="scientific">Flavobacterium kingsejongi</name>
    <dbReference type="NCBI Taxonomy" id="1678728"/>
    <lineage>
        <taxon>Bacteria</taxon>
        <taxon>Pseudomonadati</taxon>
        <taxon>Bacteroidota</taxon>
        <taxon>Flavobacteriia</taxon>
        <taxon>Flavobacteriales</taxon>
        <taxon>Flavobacteriaceae</taxon>
        <taxon>Flavobacterium</taxon>
    </lineage>
</organism>
<dbReference type="SUPFAM" id="SSF55486">
    <property type="entry name" value="Metalloproteases ('zincins'), catalytic domain"/>
    <property type="match status" value="1"/>
</dbReference>